<reference evidence="4 5" key="1">
    <citation type="journal article" date="2016" name="ISME J.">
        <title>Chasing the elusive Euryarchaeota class WSA2: genomes reveal a uniquely fastidious methyl-reducing methanogen.</title>
        <authorList>
            <person name="Nobu M.K."/>
            <person name="Narihiro T."/>
            <person name="Kuroda K."/>
            <person name="Mei R."/>
            <person name="Liu W.T."/>
        </authorList>
    </citation>
    <scope>NUCLEOTIDE SEQUENCE [LARGE SCALE GENOMIC DNA]</scope>
    <source>
        <strain evidence="4">U1lsi0528_Bin055</strain>
    </source>
</reference>
<dbReference type="Pfam" id="PF13242">
    <property type="entry name" value="Hydrolase_like"/>
    <property type="match status" value="1"/>
</dbReference>
<dbReference type="SUPFAM" id="SSF56784">
    <property type="entry name" value="HAD-like"/>
    <property type="match status" value="1"/>
</dbReference>
<name>A0A150J9K7_9EURY</name>
<protein>
    <submittedName>
        <fullName evidence="4">UMP phosphatase</fullName>
    </submittedName>
</protein>
<dbReference type="InterPro" id="IPR023214">
    <property type="entry name" value="HAD_sf"/>
</dbReference>
<dbReference type="AlphaFoldDB" id="A0A150J9K7"/>
<dbReference type="PANTHER" id="PTHR19288">
    <property type="entry name" value="4-NITROPHENYLPHOSPHATASE-RELATED"/>
    <property type="match status" value="1"/>
</dbReference>
<dbReference type="SFLD" id="SFLDG01139">
    <property type="entry name" value="C2.A:_Pyridoxal_Phosphate_Phos"/>
    <property type="match status" value="1"/>
</dbReference>
<dbReference type="NCBIfam" id="TIGR01460">
    <property type="entry name" value="HAD-SF-IIA"/>
    <property type="match status" value="1"/>
</dbReference>
<evidence type="ECO:0000313" key="4">
    <source>
        <dbReference type="EMBL" id="KYC53634.1"/>
    </source>
</evidence>
<dbReference type="GO" id="GO:0016791">
    <property type="term" value="F:phosphatase activity"/>
    <property type="evidence" value="ECO:0007669"/>
    <property type="project" value="TreeGrafter"/>
</dbReference>
<dbReference type="Proteomes" id="UP000075398">
    <property type="component" value="Unassembled WGS sequence"/>
</dbReference>
<dbReference type="CDD" id="cd07530">
    <property type="entry name" value="HAD_Pase_UmpH-like"/>
    <property type="match status" value="1"/>
</dbReference>
<dbReference type="EMBL" id="LNGC01000003">
    <property type="protein sequence ID" value="KYC53634.1"/>
    <property type="molecule type" value="Genomic_DNA"/>
</dbReference>
<dbReference type="PANTHER" id="PTHR19288:SF46">
    <property type="entry name" value="HALOACID DEHALOGENASE-LIKE HYDROLASE DOMAIN-CONTAINING PROTEIN 2"/>
    <property type="match status" value="1"/>
</dbReference>
<evidence type="ECO:0000256" key="1">
    <source>
        <dbReference type="ARBA" id="ARBA00022723"/>
    </source>
</evidence>
<dbReference type="GO" id="GO:0046872">
    <property type="term" value="F:metal ion binding"/>
    <property type="evidence" value="ECO:0007669"/>
    <property type="project" value="UniProtKB-KW"/>
</dbReference>
<dbReference type="STRING" id="1705564.APG08_01006"/>
<evidence type="ECO:0000313" key="5">
    <source>
        <dbReference type="Proteomes" id="UP000075398"/>
    </source>
</evidence>
<dbReference type="InterPro" id="IPR036412">
    <property type="entry name" value="HAD-like_sf"/>
</dbReference>
<keyword evidence="3" id="KW-0460">Magnesium</keyword>
<dbReference type="InterPro" id="IPR006357">
    <property type="entry name" value="HAD-SF_hydro_IIA"/>
</dbReference>
<dbReference type="FunFam" id="3.40.50.1000:FF:000053">
    <property type="entry name" value="TIGR01457 family HAD hydrolase"/>
    <property type="match status" value="1"/>
</dbReference>
<dbReference type="Pfam" id="PF13344">
    <property type="entry name" value="Hydrolase_6"/>
    <property type="match status" value="1"/>
</dbReference>
<keyword evidence="1" id="KW-0479">Metal-binding</keyword>
<dbReference type="GO" id="GO:0005737">
    <property type="term" value="C:cytoplasm"/>
    <property type="evidence" value="ECO:0007669"/>
    <property type="project" value="TreeGrafter"/>
</dbReference>
<sequence>MKDIEYVFMDIDGVLYRGNHSINGAREFIDYLIEEKIKFMCVTNNSAKTPADYSKRLRGMGINIRDTEIINSGVATVEFLKDTFLKEKDNLSAYVVGGEGLISLIENSGIKLEDKNPDLVVVGWDITFTYEKMKKASLAIQKGAIYIGTNPDMTYPSHEGILPGCGAILASITAASGVEPIIIGKPKTLIMEMAAKKISAKKEKSLMIGDRIDTDILAGRNFGIQTAIVLSGVVDKSEVSKSHIKPDYVFEDMMDLYINLKKSRKV</sequence>
<evidence type="ECO:0000256" key="3">
    <source>
        <dbReference type="ARBA" id="ARBA00022842"/>
    </source>
</evidence>
<organism evidence="4 5">
    <name type="scientific">Candidatus Methanofastidiosum methylothiophilum</name>
    <dbReference type="NCBI Taxonomy" id="1705564"/>
    <lineage>
        <taxon>Archaea</taxon>
        <taxon>Methanobacteriati</taxon>
        <taxon>Methanobacteriota</taxon>
        <taxon>Stenosarchaea group</taxon>
        <taxon>Candidatus Methanofastidiosia</taxon>
        <taxon>Candidatus Methanofastidiosales</taxon>
        <taxon>Candidatus Methanofastidiosaceae</taxon>
        <taxon>Candidatus Methanofastidiosum</taxon>
    </lineage>
</organism>
<dbReference type="SFLD" id="SFLDS00003">
    <property type="entry name" value="Haloacid_Dehalogenase"/>
    <property type="match status" value="1"/>
</dbReference>
<dbReference type="Gene3D" id="3.40.50.1000">
    <property type="entry name" value="HAD superfamily/HAD-like"/>
    <property type="match status" value="2"/>
</dbReference>
<evidence type="ECO:0000256" key="2">
    <source>
        <dbReference type="ARBA" id="ARBA00022801"/>
    </source>
</evidence>
<keyword evidence="2" id="KW-0378">Hydrolase</keyword>
<proteinExistence type="predicted"/>
<dbReference type="PIRSF" id="PIRSF000915">
    <property type="entry name" value="PGP-type_phosphatase"/>
    <property type="match status" value="1"/>
</dbReference>
<comment type="caution">
    <text evidence="4">The sequence shown here is derived from an EMBL/GenBank/DDBJ whole genome shotgun (WGS) entry which is preliminary data.</text>
</comment>
<gene>
    <name evidence="4" type="ORF">AMQ22_00164</name>
</gene>
<accession>A0A150J9K7</accession>